<evidence type="ECO:0000313" key="3">
    <source>
        <dbReference type="EMBL" id="SNS32833.1"/>
    </source>
</evidence>
<dbReference type="PANTHER" id="PTHR30535:SF4">
    <property type="entry name" value="HEMIN-BINDING PERIPLASMIC PROTEIN HMUT"/>
    <property type="match status" value="1"/>
</dbReference>
<dbReference type="Pfam" id="PF01497">
    <property type="entry name" value="Peripla_BP_2"/>
    <property type="match status" value="1"/>
</dbReference>
<evidence type="ECO:0000256" key="1">
    <source>
        <dbReference type="SAM" id="SignalP"/>
    </source>
</evidence>
<feature type="chain" id="PRO_5011969339" evidence="1">
    <location>
        <begin position="22"/>
        <end position="284"/>
    </location>
</feature>
<dbReference type="InterPro" id="IPR050902">
    <property type="entry name" value="ABC_Transporter_SBP"/>
</dbReference>
<dbReference type="SUPFAM" id="SSF53807">
    <property type="entry name" value="Helical backbone' metal receptor"/>
    <property type="match status" value="1"/>
</dbReference>
<gene>
    <name evidence="3" type="ORF">SAMN06295967_107105</name>
</gene>
<dbReference type="InterPro" id="IPR002491">
    <property type="entry name" value="ABC_transptr_periplasmic_BD"/>
</dbReference>
<dbReference type="Proteomes" id="UP000198480">
    <property type="component" value="Unassembled WGS sequence"/>
</dbReference>
<protein>
    <submittedName>
        <fullName evidence="3">Iron complex transport system substrate-binding protein</fullName>
    </submittedName>
</protein>
<accession>A0A239DMC6</accession>
<feature type="domain" description="Fe/B12 periplasmic-binding" evidence="2">
    <location>
        <begin position="28"/>
        <end position="284"/>
    </location>
</feature>
<dbReference type="OrthoDB" id="9797736at2"/>
<dbReference type="RefSeq" id="WP_089240048.1">
    <property type="nucleotide sequence ID" value="NZ_FZOK01000007.1"/>
</dbReference>
<dbReference type="EMBL" id="FZOK01000007">
    <property type="protein sequence ID" value="SNS32833.1"/>
    <property type="molecule type" value="Genomic_DNA"/>
</dbReference>
<reference evidence="4" key="1">
    <citation type="submission" date="2017-06" db="EMBL/GenBank/DDBJ databases">
        <authorList>
            <person name="Varghese N."/>
            <person name="Submissions S."/>
        </authorList>
    </citation>
    <scope>NUCLEOTIDE SEQUENCE [LARGE SCALE GENOMIC DNA]</scope>
    <source>
        <strain evidence="4">5C</strain>
    </source>
</reference>
<organism evidence="3 4">
    <name type="scientific">Belliella buryatensis</name>
    <dbReference type="NCBI Taxonomy" id="1500549"/>
    <lineage>
        <taxon>Bacteria</taxon>
        <taxon>Pseudomonadati</taxon>
        <taxon>Bacteroidota</taxon>
        <taxon>Cytophagia</taxon>
        <taxon>Cytophagales</taxon>
        <taxon>Cyclobacteriaceae</taxon>
        <taxon>Belliella</taxon>
    </lineage>
</organism>
<keyword evidence="1" id="KW-0732">Signal</keyword>
<dbReference type="PROSITE" id="PS50983">
    <property type="entry name" value="FE_B12_PBP"/>
    <property type="match status" value="1"/>
</dbReference>
<dbReference type="PANTHER" id="PTHR30535">
    <property type="entry name" value="VITAMIN B12-BINDING PROTEIN"/>
    <property type="match status" value="1"/>
</dbReference>
<keyword evidence="4" id="KW-1185">Reference proteome</keyword>
<evidence type="ECO:0000259" key="2">
    <source>
        <dbReference type="PROSITE" id="PS50983"/>
    </source>
</evidence>
<sequence>MKAKLILFLFLLSACSAPQQAEEKKAKRIITAGGTITEIVHELGFGDFIIATDITSTYPSEMQDLPSIGYRNQIKAEGLLSLSPDIILAESGYLSPDVVAQLKATGLEVHFFEKPKSIEGTFKLIVELAEFLEVPEKGEQIKQYIQGDLAELDQFLANKNQEKKPTALFIMARGEDMIFVGGDDTFASSIIELAGLRSIATGFKDFIPLTPEALAKFNPDYILLFDSGLASLGGKTGLNKIRGMEQTLAFQQDQILAFDGLLLSGFGPRVAEVAMELAKNAYHD</sequence>
<proteinExistence type="predicted"/>
<evidence type="ECO:0000313" key="4">
    <source>
        <dbReference type="Proteomes" id="UP000198480"/>
    </source>
</evidence>
<feature type="signal peptide" evidence="1">
    <location>
        <begin position="1"/>
        <end position="21"/>
    </location>
</feature>
<dbReference type="AlphaFoldDB" id="A0A239DMC6"/>
<dbReference type="PROSITE" id="PS51257">
    <property type="entry name" value="PROKAR_LIPOPROTEIN"/>
    <property type="match status" value="1"/>
</dbReference>
<name>A0A239DMC6_9BACT</name>
<dbReference type="Gene3D" id="3.40.50.1980">
    <property type="entry name" value="Nitrogenase molybdenum iron protein domain"/>
    <property type="match status" value="2"/>
</dbReference>